<keyword evidence="2" id="KW-0223">Dioxygenase</keyword>
<evidence type="ECO:0000313" key="2">
    <source>
        <dbReference type="EMBL" id="CDQ08716.1"/>
    </source>
</evidence>
<reference evidence="3 4" key="3">
    <citation type="submission" date="2017-03" db="EMBL/GenBank/DDBJ databases">
        <authorList>
            <person name="Regsiter A."/>
            <person name="William W."/>
        </authorList>
    </citation>
    <scope>NUCLEOTIDE SEQUENCE [LARGE SCALE GENOMIC DNA]</scope>
    <source>
        <strain evidence="3">PRJEB5721</strain>
    </source>
</reference>
<dbReference type="Pfam" id="PF21168">
    <property type="entry name" value="FkbO_Hyg5-like_N"/>
    <property type="match status" value="1"/>
</dbReference>
<gene>
    <name evidence="2" type="ORF">AFERRI_100151</name>
    <name evidence="3" type="ORF">AFERRI_50121</name>
</gene>
<sequence>MRLDDIMTTDTGTRLTLTYAPAAEALNNDALRTENILGIVLFDSPLSAGIDADQSSGILKTPLSIYGSDVCEIWGTTQTVVPGHYLDIRYRRSATLTLGSITLAITSPTDDGDNISPPPIQSCAQEAYQQIFNLLQQSGHLHLLRVWNFLPDINRSTHGLEHYRQFNIGRQSSFIAHNRLTEESSIPAASAVGTSSANLVVHFLAGRHKSVALENPRQISAYRYPKEYGPCSPTFSRGGWLNLDQQHALFISGTASIVGHDTLHIGDVAAQTQESIRNISAVIDEANRVAGHHLHTLNTLNYRVYFRNIADLSIIQTELNRLIAPATKTLYTQADICRSELLVEIEATGGVVHL</sequence>
<dbReference type="EMBL" id="LT841305">
    <property type="protein sequence ID" value="SMH66920.1"/>
    <property type="molecule type" value="Genomic_DNA"/>
</dbReference>
<protein>
    <submittedName>
        <fullName evidence="2 3">Dioxygenase</fullName>
    </submittedName>
</protein>
<dbReference type="InterPro" id="IPR035959">
    <property type="entry name" value="RutC-like_sf"/>
</dbReference>
<dbReference type="EMBL" id="CCCS020000002">
    <property type="protein sequence ID" value="CDQ08716.1"/>
    <property type="molecule type" value="Genomic_DNA"/>
</dbReference>
<evidence type="ECO:0000259" key="1">
    <source>
        <dbReference type="Pfam" id="PF21168"/>
    </source>
</evidence>
<feature type="domain" description="Chorismatase FkbO/Hyg5-like N-terminal" evidence="1">
    <location>
        <begin position="72"/>
        <end position="205"/>
    </location>
</feature>
<dbReference type="RefSeq" id="WP_035190815.1">
    <property type="nucleotide sequence ID" value="NZ_CCCS020000002.1"/>
</dbReference>
<dbReference type="SUPFAM" id="SSF55298">
    <property type="entry name" value="YjgF-like"/>
    <property type="match status" value="1"/>
</dbReference>
<dbReference type="Proteomes" id="UP000193925">
    <property type="component" value="Chromosome AFERRI"/>
</dbReference>
<reference evidence="2" key="1">
    <citation type="submission" date="2014-03" db="EMBL/GenBank/DDBJ databases">
        <authorList>
            <person name="Genoscope - CEA"/>
        </authorList>
    </citation>
    <scope>NUCLEOTIDE SEQUENCE [LARGE SCALE GENOMIC DNA]</scope>
    <source>
        <strain evidence="2">CF27</strain>
    </source>
</reference>
<organism evidence="2">
    <name type="scientific">Acidithiobacillus ferrivorans</name>
    <dbReference type="NCBI Taxonomy" id="160808"/>
    <lineage>
        <taxon>Bacteria</taxon>
        <taxon>Pseudomonadati</taxon>
        <taxon>Pseudomonadota</taxon>
        <taxon>Acidithiobacillia</taxon>
        <taxon>Acidithiobacillales</taxon>
        <taxon>Acidithiobacillaceae</taxon>
        <taxon>Acidithiobacillus</taxon>
    </lineage>
</organism>
<reference evidence="2" key="2">
    <citation type="submission" date="2014-07" db="EMBL/GenBank/DDBJ databases">
        <title>Initial genome analysis of the psychrotolerant acidophile Acidithiobacillus ferrivorans CF27: insights into iron and sulfur oxidation pathways and into biofilm formation.</title>
        <authorList>
            <person name="Talla E."/>
            <person name="Hedrich S."/>
            <person name="Mangenot S."/>
            <person name="Ji B."/>
            <person name="Johnson D.B."/>
            <person name="Barbe V."/>
            <person name="Bonnefoy V."/>
        </authorList>
    </citation>
    <scope>NUCLEOTIDE SEQUENCE [LARGE SCALE GENOMIC DNA]</scope>
    <source>
        <strain evidence="2">CF27</strain>
    </source>
</reference>
<keyword evidence="2" id="KW-0560">Oxidoreductase</keyword>
<name>A0A060UJZ0_9PROT</name>
<dbReference type="InterPro" id="IPR049368">
    <property type="entry name" value="FkbO_Hyg5-like_N"/>
</dbReference>
<keyword evidence="4" id="KW-1185">Reference proteome</keyword>
<dbReference type="GO" id="GO:0051213">
    <property type="term" value="F:dioxygenase activity"/>
    <property type="evidence" value="ECO:0007669"/>
    <property type="project" value="UniProtKB-KW"/>
</dbReference>
<evidence type="ECO:0000313" key="3">
    <source>
        <dbReference type="EMBL" id="SMH66920.1"/>
    </source>
</evidence>
<accession>A0A060UJZ0</accession>
<dbReference type="CDD" id="cd06153">
    <property type="entry name" value="YjgF_YER057c_UK114_like_5"/>
    <property type="match status" value="1"/>
</dbReference>
<dbReference type="AlphaFoldDB" id="A0A060UJZ0"/>
<dbReference type="Gene3D" id="3.30.1330.40">
    <property type="entry name" value="RutC-like"/>
    <property type="match status" value="1"/>
</dbReference>
<evidence type="ECO:0000313" key="4">
    <source>
        <dbReference type="Proteomes" id="UP000193925"/>
    </source>
</evidence>
<proteinExistence type="predicted"/>